<dbReference type="Proteomes" id="UP000054928">
    <property type="component" value="Unassembled WGS sequence"/>
</dbReference>
<dbReference type="Gene3D" id="3.40.50.720">
    <property type="entry name" value="NAD(P)-binding Rossmann-like Domain"/>
    <property type="match status" value="1"/>
</dbReference>
<sequence length="621" mass="68272">MSSKKLFIFGLGYSASRAARVFQSAGYLISGTVRSVNSASQLSQVDAELFRFDQSDSSPQNVYVFDGESWSDSNLFSLELALKGVTHVLISVPTGRIDGKEDPVLSSLGDLLISAIKDSVQWVGYLSTIGVYGETNGEIVNESAPVKSLVKRSQMRIKAEQLWLESGLPVHIFRIAGIYGPGRGIIPKVRSGMATRIHIPNRKFNRIHADDIINILLASAAQPNPGAIYNVCDDEPAPADEVTAYACELLGVSMPPLQSWEKAEKDMSPMVKSFYAESKLCANQRIKRELGVKLLYPTYRYGLLAQVLEEEKLVKNELKAPIKSLFASSDSIPRMIVLINTGSLRAESYANMRHISFQLSRALRQLVVPCGFGLSDQVNTREHNGLRAKTLEMVVAEHLALHNNCASEIIVLPLFLGPSVIMRDYMPNIFDKVWAARPSASLSVRVGDCLVKSCDDTRVAEMLLERSSQVVNFTTVKENVTILVVYPDTLSREASGEIDMVAQQLRRLLKTNQHIKLAGSACIESQKGASHDSSDPPLAEALEYYSVSEGIVVFAKSFFSDDCIEKNIEEIIQCVRAGHPDLDLRVAEALGPNELLSSILSDRYDSAVSKDTPDYSLCGSK</sequence>
<name>A0A0P1A8S2_PLAHL</name>
<keyword evidence="2" id="KW-0520">NAD</keyword>
<dbReference type="OMA" id="RKFNRIH"/>
<evidence type="ECO:0000256" key="1">
    <source>
        <dbReference type="ARBA" id="ARBA00007637"/>
    </source>
</evidence>
<proteinExistence type="inferred from homology"/>
<dbReference type="SUPFAM" id="SSF51735">
    <property type="entry name" value="NAD(P)-binding Rossmann-fold domains"/>
    <property type="match status" value="1"/>
</dbReference>
<dbReference type="CDD" id="cd05266">
    <property type="entry name" value="SDR_a4"/>
    <property type="match status" value="1"/>
</dbReference>
<dbReference type="STRING" id="4781.A0A0P1A8S2"/>
<reference evidence="4" key="1">
    <citation type="submission" date="2014-09" db="EMBL/GenBank/DDBJ databases">
        <authorList>
            <person name="Sharma Rahul"/>
            <person name="Thines Marco"/>
        </authorList>
    </citation>
    <scope>NUCLEOTIDE SEQUENCE [LARGE SCALE GENOMIC DNA]</scope>
</reference>
<dbReference type="AlphaFoldDB" id="A0A0P1A8S2"/>
<dbReference type="Gene3D" id="3.40.50.1400">
    <property type="match status" value="2"/>
</dbReference>
<comment type="similarity">
    <text evidence="1">Belongs to the NAD(P)-dependent epimerase/dehydratase family.</text>
</comment>
<evidence type="ECO:0000256" key="2">
    <source>
        <dbReference type="ARBA" id="ARBA00023027"/>
    </source>
</evidence>
<dbReference type="GeneID" id="36399620"/>
<keyword evidence="4" id="KW-1185">Reference proteome</keyword>
<dbReference type="InterPro" id="IPR036291">
    <property type="entry name" value="NAD(P)-bd_dom_sf"/>
</dbReference>
<dbReference type="PANTHER" id="PTHR43574">
    <property type="entry name" value="EPIMERASE-RELATED"/>
    <property type="match status" value="1"/>
</dbReference>
<accession>A0A0P1A8S2</accession>
<dbReference type="RefSeq" id="XP_024573479.1">
    <property type="nucleotide sequence ID" value="XM_024722399.1"/>
</dbReference>
<dbReference type="EMBL" id="CCYD01000261">
    <property type="protein sequence ID" value="CEG37110.1"/>
    <property type="molecule type" value="Genomic_DNA"/>
</dbReference>
<evidence type="ECO:0000313" key="4">
    <source>
        <dbReference type="Proteomes" id="UP000054928"/>
    </source>
</evidence>
<protein>
    <submittedName>
        <fullName evidence="3">With nad-binding rossmann-fold domain</fullName>
    </submittedName>
</protein>
<dbReference type="OrthoDB" id="5824at2759"/>
<organism evidence="3 4">
    <name type="scientific">Plasmopara halstedii</name>
    <name type="common">Downy mildew of sunflower</name>
    <dbReference type="NCBI Taxonomy" id="4781"/>
    <lineage>
        <taxon>Eukaryota</taxon>
        <taxon>Sar</taxon>
        <taxon>Stramenopiles</taxon>
        <taxon>Oomycota</taxon>
        <taxon>Peronosporomycetes</taxon>
        <taxon>Peronosporales</taxon>
        <taxon>Peronosporaceae</taxon>
        <taxon>Plasmopara</taxon>
    </lineage>
</organism>
<dbReference type="SUPFAM" id="SSF53800">
    <property type="entry name" value="Chelatase"/>
    <property type="match status" value="1"/>
</dbReference>
<evidence type="ECO:0000313" key="3">
    <source>
        <dbReference type="EMBL" id="CEG37110.1"/>
    </source>
</evidence>